<evidence type="ECO:0000313" key="2">
    <source>
        <dbReference type="EMBL" id="MBY5959765.1"/>
    </source>
</evidence>
<evidence type="ECO:0000313" key="3">
    <source>
        <dbReference type="Proteomes" id="UP000753961"/>
    </source>
</evidence>
<dbReference type="AlphaFoldDB" id="A0A953HWG4"/>
<protein>
    <submittedName>
        <fullName evidence="2">ABC transporter permease subunit</fullName>
    </submittedName>
</protein>
<feature type="transmembrane region" description="Helical" evidence="1">
    <location>
        <begin position="217"/>
        <end position="239"/>
    </location>
</feature>
<dbReference type="GO" id="GO:0005886">
    <property type="term" value="C:plasma membrane"/>
    <property type="evidence" value="ECO:0007669"/>
    <property type="project" value="UniProtKB-SubCell"/>
</dbReference>
<feature type="transmembrane region" description="Helical" evidence="1">
    <location>
        <begin position="171"/>
        <end position="197"/>
    </location>
</feature>
<feature type="transmembrane region" description="Helical" evidence="1">
    <location>
        <begin position="12"/>
        <end position="38"/>
    </location>
</feature>
<dbReference type="RefSeq" id="WP_222581300.1">
    <property type="nucleotide sequence ID" value="NZ_JAHVHU010000017.1"/>
</dbReference>
<reference evidence="2" key="1">
    <citation type="submission" date="2021-06" db="EMBL/GenBank/DDBJ databases">
        <title>44 bacteria genomes isolated from Dapeng, Shenzhen.</title>
        <authorList>
            <person name="Zheng W."/>
            <person name="Yu S."/>
            <person name="Huang Y."/>
        </authorList>
    </citation>
    <scope>NUCLEOTIDE SEQUENCE</scope>
    <source>
        <strain evidence="2">DP5N28-2</strain>
    </source>
</reference>
<evidence type="ECO:0000256" key="1">
    <source>
        <dbReference type="SAM" id="Phobius"/>
    </source>
</evidence>
<proteinExistence type="predicted"/>
<dbReference type="GO" id="GO:0140359">
    <property type="term" value="F:ABC-type transporter activity"/>
    <property type="evidence" value="ECO:0007669"/>
    <property type="project" value="InterPro"/>
</dbReference>
<feature type="transmembrane region" description="Helical" evidence="1">
    <location>
        <begin position="102"/>
        <end position="127"/>
    </location>
</feature>
<keyword evidence="1" id="KW-0472">Membrane</keyword>
<gene>
    <name evidence="2" type="ORF">KUV50_16545</name>
</gene>
<dbReference type="Pfam" id="PF12679">
    <property type="entry name" value="ABC2_membrane_2"/>
    <property type="match status" value="1"/>
</dbReference>
<comment type="caution">
    <text evidence="2">The sequence shown here is derived from an EMBL/GenBank/DDBJ whole genome shotgun (WGS) entry which is preliminary data.</text>
</comment>
<feature type="transmembrane region" description="Helical" evidence="1">
    <location>
        <begin position="139"/>
        <end position="159"/>
    </location>
</feature>
<dbReference type="Proteomes" id="UP000753961">
    <property type="component" value="Unassembled WGS sequence"/>
</dbReference>
<dbReference type="EMBL" id="JAHVHU010000017">
    <property type="protein sequence ID" value="MBY5959765.1"/>
    <property type="molecule type" value="Genomic_DNA"/>
</dbReference>
<name>A0A953HWG4_9BACT</name>
<keyword evidence="1" id="KW-0812">Transmembrane</keyword>
<keyword evidence="3" id="KW-1185">Reference proteome</keyword>
<keyword evidence="1" id="KW-1133">Transmembrane helix</keyword>
<sequence>MNSILPIIGKDLGRFFSHMGSVVSLIVFYIILGLLLWFLPDYGILDGYYASMDLFFSYVPILLIFLIPALNMDVLSAEIAGGTLDLLLIRPVTTIQLILAKYLSGLVIVCIGMIPSLLYVVTVYYLAQPVGNIDLGAVTGSYLGLFLLIMVFTAISLFASSIVSVPLSALMVGMFLCAFWYWAFYLLSSLPVFYGQWDYWVQYLGLDFHYEEMGKGLIPLASIVYVLSLVYVFLHFTWWRIQNIRNR</sequence>
<feature type="transmembrane region" description="Helical" evidence="1">
    <location>
        <begin position="58"/>
        <end position="81"/>
    </location>
</feature>
<organism evidence="2 3">
    <name type="scientific">Membranihabitans marinus</name>
    <dbReference type="NCBI Taxonomy" id="1227546"/>
    <lineage>
        <taxon>Bacteria</taxon>
        <taxon>Pseudomonadati</taxon>
        <taxon>Bacteroidota</taxon>
        <taxon>Saprospiria</taxon>
        <taxon>Saprospirales</taxon>
        <taxon>Saprospiraceae</taxon>
        <taxon>Membranihabitans</taxon>
    </lineage>
</organism>
<accession>A0A953HWG4</accession>